<dbReference type="SMART" id="SM00979">
    <property type="entry name" value="TIFY"/>
    <property type="match status" value="1"/>
</dbReference>
<evidence type="ECO:0000256" key="1">
    <source>
        <dbReference type="ARBA" id="ARBA00008614"/>
    </source>
</evidence>
<comment type="domain">
    <text evidence="2">The jas domain is required for interaction with COI1.</text>
</comment>
<protein>
    <recommendedName>
        <fullName evidence="2">Protein TIFY</fullName>
    </recommendedName>
    <alternativeName>
        <fullName evidence="2">Jasmonate ZIM domain-containing protein</fullName>
    </alternativeName>
</protein>
<dbReference type="AlphaFoldDB" id="A0A803NV12"/>
<reference evidence="5" key="1">
    <citation type="submission" date="2018-11" db="EMBL/GenBank/DDBJ databases">
        <authorList>
            <person name="Grassa J C."/>
        </authorList>
    </citation>
    <scope>NUCLEOTIDE SEQUENCE [LARGE SCALE GENOMIC DNA]</scope>
</reference>
<feature type="compositionally biased region" description="Low complexity" evidence="3">
    <location>
        <begin position="175"/>
        <end position="186"/>
    </location>
</feature>
<dbReference type="OMA" id="KIFHNCS"/>
<dbReference type="Pfam" id="PF06200">
    <property type="entry name" value="tify"/>
    <property type="match status" value="1"/>
</dbReference>
<proteinExistence type="inferred from homology"/>
<comment type="subcellular location">
    <subcellularLocation>
        <location evidence="2">Nucleus</location>
    </subcellularLocation>
</comment>
<dbReference type="PANTHER" id="PTHR33077">
    <property type="entry name" value="PROTEIN TIFY 4A-RELATED-RELATED"/>
    <property type="match status" value="1"/>
</dbReference>
<dbReference type="EnsemblPlants" id="evm.model.02.1762">
    <property type="protein sequence ID" value="cds.evm.model.02.1762"/>
    <property type="gene ID" value="evm.TU.02.1762"/>
</dbReference>
<keyword evidence="2" id="KW-0539">Nucleus</keyword>
<dbReference type="PANTHER" id="PTHR33077:SF61">
    <property type="entry name" value="PROTEIN TIFY 3A-RELATED"/>
    <property type="match status" value="1"/>
</dbReference>
<reference evidence="5" key="2">
    <citation type="submission" date="2021-03" db="UniProtKB">
        <authorList>
            <consortium name="EnsemblPlants"/>
        </authorList>
    </citation>
    <scope>IDENTIFICATION</scope>
</reference>
<dbReference type="GO" id="GO:0031347">
    <property type="term" value="P:regulation of defense response"/>
    <property type="evidence" value="ECO:0007669"/>
    <property type="project" value="UniProtKB-UniRule"/>
</dbReference>
<evidence type="ECO:0000256" key="2">
    <source>
        <dbReference type="RuleBase" id="RU369065"/>
    </source>
</evidence>
<dbReference type="GO" id="GO:0009611">
    <property type="term" value="P:response to wounding"/>
    <property type="evidence" value="ECO:0007669"/>
    <property type="project" value="UniProtKB-UniRule"/>
</dbReference>
<dbReference type="PROSITE" id="PS51320">
    <property type="entry name" value="TIFY"/>
    <property type="match status" value="1"/>
</dbReference>
<evidence type="ECO:0000259" key="4">
    <source>
        <dbReference type="PROSITE" id="PS51320"/>
    </source>
</evidence>
<comment type="similarity">
    <text evidence="1 2">Belongs to the TIFY/JAZ family.</text>
</comment>
<organism evidence="5 6">
    <name type="scientific">Cannabis sativa</name>
    <name type="common">Hemp</name>
    <name type="synonym">Marijuana</name>
    <dbReference type="NCBI Taxonomy" id="3483"/>
    <lineage>
        <taxon>Eukaryota</taxon>
        <taxon>Viridiplantae</taxon>
        <taxon>Streptophyta</taxon>
        <taxon>Embryophyta</taxon>
        <taxon>Tracheophyta</taxon>
        <taxon>Spermatophyta</taxon>
        <taxon>Magnoliopsida</taxon>
        <taxon>eudicotyledons</taxon>
        <taxon>Gunneridae</taxon>
        <taxon>Pentapetalae</taxon>
        <taxon>rosids</taxon>
        <taxon>fabids</taxon>
        <taxon>Rosales</taxon>
        <taxon>Cannabaceae</taxon>
        <taxon>Cannabis</taxon>
    </lineage>
</organism>
<keyword evidence="2" id="KW-1184">Jasmonic acid signaling pathway</keyword>
<dbReference type="Gramene" id="evm.model.02.1762">
    <property type="protein sequence ID" value="cds.evm.model.02.1762"/>
    <property type="gene ID" value="evm.TU.02.1762"/>
</dbReference>
<feature type="compositionally biased region" description="Basic and acidic residues" evidence="3">
    <location>
        <begin position="1"/>
        <end position="41"/>
    </location>
</feature>
<comment type="function">
    <text evidence="2">Repressor of jasmonate responses.</text>
</comment>
<dbReference type="GO" id="GO:2000022">
    <property type="term" value="P:regulation of jasmonic acid mediated signaling pathway"/>
    <property type="evidence" value="ECO:0007669"/>
    <property type="project" value="UniProtKB-UniRule"/>
</dbReference>
<feature type="domain" description="Tify" evidence="4">
    <location>
        <begin position="61"/>
        <end position="96"/>
    </location>
</feature>
<name>A0A803NV12_CANSA</name>
<gene>
    <name evidence="5" type="primary">LOC115705512</name>
</gene>
<feature type="region of interest" description="Disordered" evidence="3">
    <location>
        <begin position="174"/>
        <end position="193"/>
    </location>
</feature>
<evidence type="ECO:0000256" key="3">
    <source>
        <dbReference type="SAM" id="MobiDB-lite"/>
    </source>
</evidence>
<feature type="compositionally biased region" description="Polar residues" evidence="3">
    <location>
        <begin position="42"/>
        <end position="62"/>
    </location>
</feature>
<sequence length="193" mass="21191">MVMENRSDSDEVRLEEEPKISHVELKKGEEEKELDRNDDSKSIFQPLSESRSETMPKSASNTAPAAQLTIFYGGCVKIFDGIPEEKVNEIIRMAAATAAAIKSSNMNNMEADNASSSPVPPRSPAIQNAAAVGSLLAQLCPAQKSSLNKLQAEFPIARRHSLQSFLEKRRNRLVSKSPYPSSPMMKVENDSVV</sequence>
<dbReference type="InterPro" id="IPR040390">
    <property type="entry name" value="TIFY/JAZ"/>
</dbReference>
<evidence type="ECO:0000313" key="6">
    <source>
        <dbReference type="Proteomes" id="UP000596661"/>
    </source>
</evidence>
<dbReference type="OrthoDB" id="649989at2759"/>
<dbReference type="EMBL" id="UZAU01000221">
    <property type="status" value="NOT_ANNOTATED_CDS"/>
    <property type="molecule type" value="Genomic_DNA"/>
</dbReference>
<evidence type="ECO:0000313" key="5">
    <source>
        <dbReference type="EnsemblPlants" id="cds.evm.model.02.1762"/>
    </source>
</evidence>
<dbReference type="GO" id="GO:0005634">
    <property type="term" value="C:nucleus"/>
    <property type="evidence" value="ECO:0007669"/>
    <property type="project" value="UniProtKB-SubCell"/>
</dbReference>
<feature type="region of interest" description="Disordered" evidence="3">
    <location>
        <begin position="1"/>
        <end position="62"/>
    </location>
</feature>
<dbReference type="InterPro" id="IPR010399">
    <property type="entry name" value="Tify_dom"/>
</dbReference>
<keyword evidence="6" id="KW-1185">Reference proteome</keyword>
<dbReference type="Pfam" id="PF09425">
    <property type="entry name" value="Jas_motif"/>
    <property type="match status" value="1"/>
</dbReference>
<accession>A0A803NV12</accession>
<dbReference type="Proteomes" id="UP000596661">
    <property type="component" value="Chromosome 2"/>
</dbReference>
<dbReference type="InterPro" id="IPR018467">
    <property type="entry name" value="CCT_CS"/>
</dbReference>